<feature type="transmembrane region" description="Helical" evidence="1">
    <location>
        <begin position="6"/>
        <end position="26"/>
    </location>
</feature>
<evidence type="ECO:0000256" key="1">
    <source>
        <dbReference type="SAM" id="Phobius"/>
    </source>
</evidence>
<keyword evidence="1" id="KW-0812">Transmembrane</keyword>
<keyword evidence="3" id="KW-1185">Reference proteome</keyword>
<dbReference type="EMBL" id="VIVR01000001">
    <property type="protein sequence ID" value="TWE20305.1"/>
    <property type="molecule type" value="Genomic_DNA"/>
</dbReference>
<keyword evidence="1" id="KW-0472">Membrane</keyword>
<dbReference type="AlphaFoldDB" id="A0A561EXG4"/>
<evidence type="ECO:0000313" key="3">
    <source>
        <dbReference type="Proteomes" id="UP000318416"/>
    </source>
</evidence>
<protein>
    <submittedName>
        <fullName evidence="2">Uncharacterized protein</fullName>
    </submittedName>
</protein>
<proteinExistence type="predicted"/>
<gene>
    <name evidence="2" type="ORF">FB465_5454</name>
</gene>
<reference evidence="2 3" key="1">
    <citation type="submission" date="2019-06" db="EMBL/GenBank/DDBJ databases">
        <title>Sequencing the genomes of 1000 actinobacteria strains.</title>
        <authorList>
            <person name="Klenk H.-P."/>
        </authorList>
    </citation>
    <scope>NUCLEOTIDE SEQUENCE [LARGE SCALE GENOMIC DNA]</scope>
    <source>
        <strain evidence="2 3">DSM 41649</strain>
    </source>
</reference>
<keyword evidence="1" id="KW-1133">Transmembrane helix</keyword>
<name>A0A561EXG4_9ACTN</name>
<feature type="transmembrane region" description="Helical" evidence="1">
    <location>
        <begin position="118"/>
        <end position="136"/>
    </location>
</feature>
<evidence type="ECO:0000313" key="2">
    <source>
        <dbReference type="EMBL" id="TWE20305.1"/>
    </source>
</evidence>
<dbReference type="RefSeq" id="WP_145794574.1">
    <property type="nucleotide sequence ID" value="NZ_BAAABR010000017.1"/>
</dbReference>
<accession>A0A561EXG4</accession>
<comment type="caution">
    <text evidence="2">The sequence shown here is derived from an EMBL/GenBank/DDBJ whole genome shotgun (WGS) entry which is preliminary data.</text>
</comment>
<sequence>MNVPLGVQVGVSLAWLLAYLVLSIRYDRVWDARMRAALSRRLGVDVQWGSIDGGGDPFSDSGGPPTPAWVADGRGTLVQQLKQTVALRSAQVAVMVLLGCVPPVGLLGLQILLTFHGLVVGATAFAVIAIFSLYWVGTYRRR</sequence>
<organism evidence="2 3">
    <name type="scientific">Kitasatospora atroaurantiaca</name>
    <dbReference type="NCBI Taxonomy" id="285545"/>
    <lineage>
        <taxon>Bacteria</taxon>
        <taxon>Bacillati</taxon>
        <taxon>Actinomycetota</taxon>
        <taxon>Actinomycetes</taxon>
        <taxon>Kitasatosporales</taxon>
        <taxon>Streptomycetaceae</taxon>
        <taxon>Kitasatospora</taxon>
    </lineage>
</organism>
<feature type="transmembrane region" description="Helical" evidence="1">
    <location>
        <begin position="92"/>
        <end position="112"/>
    </location>
</feature>
<dbReference type="Proteomes" id="UP000318416">
    <property type="component" value="Unassembled WGS sequence"/>
</dbReference>